<keyword evidence="1" id="KW-1133">Transmembrane helix</keyword>
<reference evidence="5" key="1">
    <citation type="submission" date="2016-10" db="EMBL/GenBank/DDBJ databases">
        <authorList>
            <person name="Varghese N."/>
            <person name="Submissions S."/>
        </authorList>
    </citation>
    <scope>NUCLEOTIDE SEQUENCE [LARGE SCALE GENOMIC DNA]</scope>
    <source>
        <strain evidence="5">DSM 23920</strain>
    </source>
</reference>
<dbReference type="InterPro" id="IPR019251">
    <property type="entry name" value="DUF2231_TM"/>
</dbReference>
<feature type="domain" description="Cytochrome C Planctomycete-type" evidence="2">
    <location>
        <begin position="187"/>
        <end position="246"/>
    </location>
</feature>
<dbReference type="InterPro" id="IPR011429">
    <property type="entry name" value="Cyt_c_Planctomycete-type"/>
</dbReference>
<dbReference type="Pfam" id="PF07635">
    <property type="entry name" value="PSCyt1"/>
    <property type="match status" value="1"/>
</dbReference>
<keyword evidence="5" id="KW-1185">Reference proteome</keyword>
<dbReference type="EMBL" id="FNRL01000006">
    <property type="protein sequence ID" value="SEA37950.1"/>
    <property type="molecule type" value="Genomic_DNA"/>
</dbReference>
<evidence type="ECO:0000259" key="3">
    <source>
        <dbReference type="Pfam" id="PF09990"/>
    </source>
</evidence>
<name>A0A1H4APU3_9BACT</name>
<dbReference type="PANTHER" id="PTHR35889:SF3">
    <property type="entry name" value="F-BOX DOMAIN-CONTAINING PROTEIN"/>
    <property type="match status" value="1"/>
</dbReference>
<feature type="domain" description="DUF2231" evidence="3">
    <location>
        <begin position="18"/>
        <end position="136"/>
    </location>
</feature>
<protein>
    <submittedName>
        <fullName evidence="4">Uncharacterized membrane protein</fullName>
    </submittedName>
</protein>
<keyword evidence="1" id="KW-0812">Transmembrane</keyword>
<dbReference type="PANTHER" id="PTHR35889">
    <property type="entry name" value="CYCLOINULO-OLIGOSACCHARIDE FRUCTANOTRANSFERASE-RELATED"/>
    <property type="match status" value="1"/>
</dbReference>
<dbReference type="AlphaFoldDB" id="A0A1H4APU3"/>
<dbReference type="InterPro" id="IPR032675">
    <property type="entry name" value="LRR_dom_sf"/>
</dbReference>
<evidence type="ECO:0000256" key="1">
    <source>
        <dbReference type="SAM" id="Phobius"/>
    </source>
</evidence>
<keyword evidence="1" id="KW-0472">Membrane</keyword>
<dbReference type="OrthoDB" id="713772at2"/>
<evidence type="ECO:0000313" key="4">
    <source>
        <dbReference type="EMBL" id="SEA37950.1"/>
    </source>
</evidence>
<evidence type="ECO:0000313" key="5">
    <source>
        <dbReference type="Proteomes" id="UP000199656"/>
    </source>
</evidence>
<accession>A0A1H4APU3</accession>
<feature type="transmembrane region" description="Helical" evidence="1">
    <location>
        <begin position="84"/>
        <end position="103"/>
    </location>
</feature>
<gene>
    <name evidence="4" type="ORF">SAMN05660909_01703</name>
</gene>
<proteinExistence type="predicted"/>
<feature type="transmembrane region" description="Helical" evidence="1">
    <location>
        <begin position="51"/>
        <end position="72"/>
    </location>
</feature>
<feature type="transmembrane region" description="Helical" evidence="1">
    <location>
        <begin position="115"/>
        <end position="133"/>
    </location>
</feature>
<dbReference type="RefSeq" id="WP_089760594.1">
    <property type="nucleotide sequence ID" value="NZ_BKAT01000009.1"/>
</dbReference>
<dbReference type="SUPFAM" id="SSF52047">
    <property type="entry name" value="RNI-like"/>
    <property type="match status" value="1"/>
</dbReference>
<dbReference type="Pfam" id="PF09990">
    <property type="entry name" value="DUF2231"/>
    <property type="match status" value="1"/>
</dbReference>
<evidence type="ECO:0000259" key="2">
    <source>
        <dbReference type="Pfam" id="PF07635"/>
    </source>
</evidence>
<feature type="transmembrane region" description="Helical" evidence="1">
    <location>
        <begin position="20"/>
        <end position="39"/>
    </location>
</feature>
<sequence>MNLQITQGSWGQLFARSHPIFVHLPIGILLLAMIMALLASKTRWHALRAAIPVTLLVGFISAVGSCLSGYLLSQDGGYEEKLLLTHQVLGISVAAASGLLYLLYRKPGRFARLQLPAVIVIGILLSITGHYGGSLTHGDDYLTQAMPGFLQKVMGAKTAAAKTAAYASIPDARLYEDLVQPILANKCYSCHNSQKLKGGLRLETIALIKKGGEHGPALKDSLPESSELFRRLLLPENDEHRMPPKGKPGITPPELALIQWWIEQGAPEHKQVKELPKTGMIAAVLEGLQGGADIEKNEFVPEEAVAAADRKAIDTLQSRGVKVMALGEGSNYLSVSCVNAADFGDSDVLLLLPLKQQLVWLDVSGTKISDSAMVNIAQLTKLTRLNMKQTRIAGKQLNALATCRQLKYLNISENDLQQGDIQALQENKSLQQLYLFGSNTNADKVKALKSRMTSLRIDTGDAALPKLASDTLVYHKVQG</sequence>
<organism evidence="4 5">
    <name type="scientific">Chitinophaga terrae</name>
    <name type="common">ex Kim and Jung 2007</name>
    <dbReference type="NCBI Taxonomy" id="408074"/>
    <lineage>
        <taxon>Bacteria</taxon>
        <taxon>Pseudomonadati</taxon>
        <taxon>Bacteroidota</taxon>
        <taxon>Chitinophagia</taxon>
        <taxon>Chitinophagales</taxon>
        <taxon>Chitinophagaceae</taxon>
        <taxon>Chitinophaga</taxon>
    </lineage>
</organism>
<dbReference type="STRING" id="408074.SAMN05660909_01703"/>
<dbReference type="Proteomes" id="UP000199656">
    <property type="component" value="Unassembled WGS sequence"/>
</dbReference>
<dbReference type="Gene3D" id="3.80.10.10">
    <property type="entry name" value="Ribonuclease Inhibitor"/>
    <property type="match status" value="1"/>
</dbReference>